<dbReference type="PATRIC" id="fig|991778.3.peg.1159"/>
<organism evidence="1 2">
    <name type="scientific">Rhodopirellula baltica WH47</name>
    <dbReference type="NCBI Taxonomy" id="991778"/>
    <lineage>
        <taxon>Bacteria</taxon>
        <taxon>Pseudomonadati</taxon>
        <taxon>Planctomycetota</taxon>
        <taxon>Planctomycetia</taxon>
        <taxon>Pirellulales</taxon>
        <taxon>Pirellulaceae</taxon>
        <taxon>Rhodopirellula</taxon>
    </lineage>
</organism>
<comment type="caution">
    <text evidence="1">The sequence shown here is derived from an EMBL/GenBank/DDBJ whole genome shotgun (WGS) entry which is preliminary data.</text>
</comment>
<name>F2AN41_RHOBT</name>
<protein>
    <submittedName>
        <fullName evidence="1">Uncharacterized protein</fullName>
    </submittedName>
</protein>
<gene>
    <name evidence="1" type="ORF">RBWH47_01331</name>
</gene>
<reference evidence="1 2" key="1">
    <citation type="journal article" date="2013" name="Mar. Genomics">
        <title>Expression of sulfatases in Rhodopirellula baltica and the diversity of sulfatases in the genus Rhodopirellula.</title>
        <authorList>
            <person name="Wegner C.E."/>
            <person name="Richter-Heitmann T."/>
            <person name="Klindworth A."/>
            <person name="Klockow C."/>
            <person name="Richter M."/>
            <person name="Achstetter T."/>
            <person name="Glockner F.O."/>
            <person name="Harder J."/>
        </authorList>
    </citation>
    <scope>NUCLEOTIDE SEQUENCE [LARGE SCALE GENOMIC DNA]</scope>
    <source>
        <strain evidence="1 2">WH47</strain>
    </source>
</reference>
<accession>F2AN41</accession>
<evidence type="ECO:0000313" key="2">
    <source>
        <dbReference type="Proteomes" id="UP000006222"/>
    </source>
</evidence>
<proteinExistence type="predicted"/>
<dbReference type="Proteomes" id="UP000006222">
    <property type="component" value="Unassembled WGS sequence"/>
</dbReference>
<evidence type="ECO:0000313" key="1">
    <source>
        <dbReference type="EMBL" id="EGF28924.1"/>
    </source>
</evidence>
<dbReference type="EMBL" id="AFAR01000063">
    <property type="protein sequence ID" value="EGF28924.1"/>
    <property type="molecule type" value="Genomic_DNA"/>
</dbReference>
<sequence>MGTLKYRGDGVVEPCGFTVTSDSTSTFTLPVTPNPPEKTVNGYTFDDYYTNGSIGSHTSNTTIEVSAQHRVDRLNNIALSISGRLAE</sequence>
<dbReference type="AlphaFoldDB" id="F2AN41"/>